<dbReference type="Proteomes" id="UP000037460">
    <property type="component" value="Unassembled WGS sequence"/>
</dbReference>
<evidence type="ECO:0000313" key="3">
    <source>
        <dbReference type="Proteomes" id="UP000037460"/>
    </source>
</evidence>
<name>A0A0M0JI58_9EUKA</name>
<keyword evidence="1" id="KW-1133">Transmembrane helix</keyword>
<dbReference type="AlphaFoldDB" id="A0A0M0JI58"/>
<feature type="transmembrane region" description="Helical" evidence="1">
    <location>
        <begin position="32"/>
        <end position="53"/>
    </location>
</feature>
<keyword evidence="3" id="KW-1185">Reference proteome</keyword>
<reference evidence="3" key="1">
    <citation type="journal article" date="2015" name="PLoS Genet.">
        <title>Genome Sequence and Transcriptome Analyses of Chrysochromulina tobin: Metabolic Tools for Enhanced Algal Fitness in the Prominent Order Prymnesiales (Haptophyceae).</title>
        <authorList>
            <person name="Hovde B.T."/>
            <person name="Deodato C.R."/>
            <person name="Hunsperger H.M."/>
            <person name="Ryken S.A."/>
            <person name="Yost W."/>
            <person name="Jha R.K."/>
            <person name="Patterson J."/>
            <person name="Monnat R.J. Jr."/>
            <person name="Barlow S.B."/>
            <person name="Starkenburg S.R."/>
            <person name="Cattolico R.A."/>
        </authorList>
    </citation>
    <scope>NUCLEOTIDE SEQUENCE</scope>
    <source>
        <strain evidence="3">CCMP291</strain>
    </source>
</reference>
<keyword evidence="1" id="KW-0472">Membrane</keyword>
<evidence type="ECO:0000313" key="2">
    <source>
        <dbReference type="EMBL" id="KOO26296.1"/>
    </source>
</evidence>
<comment type="caution">
    <text evidence="2">The sequence shown here is derived from an EMBL/GenBank/DDBJ whole genome shotgun (WGS) entry which is preliminary data.</text>
</comment>
<proteinExistence type="predicted"/>
<evidence type="ECO:0000256" key="1">
    <source>
        <dbReference type="SAM" id="Phobius"/>
    </source>
</evidence>
<dbReference type="EMBL" id="JWZX01002870">
    <property type="protein sequence ID" value="KOO26296.1"/>
    <property type="molecule type" value="Genomic_DNA"/>
</dbReference>
<gene>
    <name evidence="2" type="ORF">Ctob_009601</name>
</gene>
<organism evidence="2 3">
    <name type="scientific">Chrysochromulina tobinii</name>
    <dbReference type="NCBI Taxonomy" id="1460289"/>
    <lineage>
        <taxon>Eukaryota</taxon>
        <taxon>Haptista</taxon>
        <taxon>Haptophyta</taxon>
        <taxon>Prymnesiophyceae</taxon>
        <taxon>Prymnesiales</taxon>
        <taxon>Chrysochromulinaceae</taxon>
        <taxon>Chrysochromulina</taxon>
    </lineage>
</organism>
<feature type="non-terminal residue" evidence="2">
    <location>
        <position position="1"/>
    </location>
</feature>
<protein>
    <submittedName>
        <fullName evidence="2">Uncharacterized protein</fullName>
    </submittedName>
</protein>
<accession>A0A0M0JI58</accession>
<sequence length="170" mass="18953">EKYTRRCLQSGTLAFALQANERYRCCGPRLRYYQLHCYILVFSGCLAGATVVLSTAKRLTRACGSPNRAGSVIPLTSRMWSRGCGSVPSAHLSAQLSFESAIRSHEAKWDRAPKKRLVREDRTDEFPGRRALFIFSSLPDRARSSTCHACMACRTTGFGLVRRGISLRSS</sequence>
<keyword evidence="1" id="KW-0812">Transmembrane</keyword>